<dbReference type="EMBL" id="CAEKDK010000007">
    <property type="protein sequence ID" value="CAB4288878.1"/>
    <property type="molecule type" value="Genomic_DNA"/>
</dbReference>
<evidence type="ECO:0000313" key="6">
    <source>
        <dbReference type="Proteomes" id="UP000507245"/>
    </source>
</evidence>
<dbReference type="Proteomes" id="UP000507222">
    <property type="component" value="Unassembled WGS sequence"/>
</dbReference>
<protein>
    <submittedName>
        <fullName evidence="3">Uncharacterized protein</fullName>
    </submittedName>
</protein>
<organism evidence="3 5">
    <name type="scientific">Prunus armeniaca</name>
    <name type="common">Apricot</name>
    <name type="synonym">Armeniaca vulgaris</name>
    <dbReference type="NCBI Taxonomy" id="36596"/>
    <lineage>
        <taxon>Eukaryota</taxon>
        <taxon>Viridiplantae</taxon>
        <taxon>Streptophyta</taxon>
        <taxon>Embryophyta</taxon>
        <taxon>Tracheophyta</taxon>
        <taxon>Spermatophyta</taxon>
        <taxon>Magnoliopsida</taxon>
        <taxon>eudicotyledons</taxon>
        <taxon>Gunneridae</taxon>
        <taxon>Pentapetalae</taxon>
        <taxon>rosids</taxon>
        <taxon>fabids</taxon>
        <taxon>Rosales</taxon>
        <taxon>Rosaceae</taxon>
        <taxon>Amygdaloideae</taxon>
        <taxon>Amygdaleae</taxon>
        <taxon>Prunus</taxon>
    </lineage>
</organism>
<dbReference type="OrthoDB" id="3789372at2759"/>
<dbReference type="SUPFAM" id="SSF53067">
    <property type="entry name" value="Actin-like ATPase domain"/>
    <property type="match status" value="1"/>
</dbReference>
<dbReference type="EMBL" id="CAEKKB010000007">
    <property type="protein sequence ID" value="CAB4319240.1"/>
    <property type="molecule type" value="Genomic_DNA"/>
</dbReference>
<dbReference type="FunFam" id="3.30.30.30:FF:000001">
    <property type="entry name" value="heat shock 70 kDa protein-like"/>
    <property type="match status" value="1"/>
</dbReference>
<keyword evidence="1" id="KW-0547">Nucleotide-binding</keyword>
<sequence>MAAETEGKAIGIDLGTTYSCVSVWQNDRVEIIANDQGNLTTPSYVAFTDTERLIGDAAKTQVAMNPQNIIFEAKHLIGWRFSDPSVQSDMKLWPFKVIPGPGDKPMIIVRYKGEEKTFSAEEISSMVLTKMREIAEAYLGQTIKNAVVTVPAYFNDSQRQATKDASAIYGLNVMRIIIELTAAAIAYGLDKKASRKGE</sequence>
<dbReference type="Gene3D" id="3.30.420.40">
    <property type="match status" value="1"/>
</dbReference>
<evidence type="ECO:0000256" key="2">
    <source>
        <dbReference type="ARBA" id="ARBA00022840"/>
    </source>
</evidence>
<keyword evidence="2" id="KW-0067">ATP-binding</keyword>
<reference evidence="6" key="1">
    <citation type="journal article" date="2020" name="Genome Biol.">
        <title>Gamete binning: chromosome-level and haplotype-resolved genome assembly enabled by high-throughput single-cell sequencing of gamete genomes.</title>
        <authorList>
            <person name="Campoy J.A."/>
            <person name="Sun H."/>
            <person name="Goel M."/>
            <person name="Jiao W.-B."/>
            <person name="Folz-Donahue K."/>
            <person name="Wang N."/>
            <person name="Rubio M."/>
            <person name="Liu C."/>
            <person name="Kukat C."/>
            <person name="Ruiz D."/>
            <person name="Huettel B."/>
            <person name="Schneeberger K."/>
        </authorList>
    </citation>
    <scope>NUCLEOTIDE SEQUENCE [LARGE SCALE GENOMIC DNA]</scope>
    <source>
        <strain evidence="6">cv. Rojo Pasion</strain>
    </source>
</reference>
<evidence type="ECO:0000313" key="5">
    <source>
        <dbReference type="Proteomes" id="UP000507222"/>
    </source>
</evidence>
<keyword evidence="6" id="KW-1185">Reference proteome</keyword>
<dbReference type="Proteomes" id="UP000507245">
    <property type="component" value="Unassembled WGS sequence"/>
</dbReference>
<dbReference type="PRINTS" id="PR00301">
    <property type="entry name" value="HEATSHOCK70"/>
</dbReference>
<dbReference type="AlphaFoldDB" id="A0A6J5VSK5"/>
<name>A0A6J5VSK5_PRUAR</name>
<proteinExistence type="predicted"/>
<evidence type="ECO:0000256" key="1">
    <source>
        <dbReference type="ARBA" id="ARBA00022741"/>
    </source>
</evidence>
<dbReference type="InterPro" id="IPR013126">
    <property type="entry name" value="Hsp_70_fam"/>
</dbReference>
<dbReference type="PANTHER" id="PTHR19375">
    <property type="entry name" value="HEAT SHOCK PROTEIN 70KDA"/>
    <property type="match status" value="1"/>
</dbReference>
<evidence type="ECO:0000313" key="3">
    <source>
        <dbReference type="EMBL" id="CAB4288878.1"/>
    </source>
</evidence>
<dbReference type="Pfam" id="PF00012">
    <property type="entry name" value="HSP70"/>
    <property type="match status" value="1"/>
</dbReference>
<dbReference type="FunFam" id="3.30.420.40:FF:000026">
    <property type="entry name" value="Heat shock protein 70"/>
    <property type="match status" value="1"/>
</dbReference>
<dbReference type="InterPro" id="IPR018181">
    <property type="entry name" value="Heat_shock_70_CS"/>
</dbReference>
<gene>
    <name evidence="3" type="ORF">CURHAP_LOCUS47115</name>
    <name evidence="4" type="ORF">ORAREDHAP_LOCUS46424</name>
</gene>
<dbReference type="GO" id="GO:0005524">
    <property type="term" value="F:ATP binding"/>
    <property type="evidence" value="ECO:0007669"/>
    <property type="project" value="UniProtKB-KW"/>
</dbReference>
<reference evidence="3 5" key="2">
    <citation type="submission" date="2020-05" db="EMBL/GenBank/DDBJ databases">
        <authorList>
            <person name="Campoy J."/>
            <person name="Schneeberger K."/>
            <person name="Spophaly S."/>
        </authorList>
    </citation>
    <scope>NUCLEOTIDE SEQUENCE [LARGE SCALE GENOMIC DNA]</scope>
    <source>
        <strain evidence="3">PruArmRojPasFocal</strain>
    </source>
</reference>
<dbReference type="GO" id="GO:0140662">
    <property type="term" value="F:ATP-dependent protein folding chaperone"/>
    <property type="evidence" value="ECO:0007669"/>
    <property type="project" value="InterPro"/>
</dbReference>
<dbReference type="PROSITE" id="PS00297">
    <property type="entry name" value="HSP70_1"/>
    <property type="match status" value="1"/>
</dbReference>
<dbReference type="InterPro" id="IPR043129">
    <property type="entry name" value="ATPase_NBD"/>
</dbReference>
<accession>A0A6J5VSK5</accession>
<evidence type="ECO:0000313" key="4">
    <source>
        <dbReference type="EMBL" id="CAB4319240.1"/>
    </source>
</evidence>